<comment type="subcellular location">
    <subcellularLocation>
        <location evidence="1">Cell outer membrane</location>
    </subcellularLocation>
</comment>
<keyword evidence="5" id="KW-0998">Cell outer membrane</keyword>
<dbReference type="InterPro" id="IPR010583">
    <property type="entry name" value="MipA"/>
</dbReference>
<proteinExistence type="inferred from homology"/>
<dbReference type="PANTHER" id="PTHR38776">
    <property type="entry name" value="MLTA-INTERACTING PROTEIN-RELATED"/>
    <property type="match status" value="1"/>
</dbReference>
<accession>R1F454</accession>
<dbReference type="RefSeq" id="WP_005903622.1">
    <property type="nucleotide sequence ID" value="NZ_AQGQ01000094.1"/>
</dbReference>
<organism evidence="6 7">
    <name type="scientific">Aeromonas molluscorum 848</name>
    <dbReference type="NCBI Taxonomy" id="1268236"/>
    <lineage>
        <taxon>Bacteria</taxon>
        <taxon>Pseudomonadati</taxon>
        <taxon>Pseudomonadota</taxon>
        <taxon>Gammaproteobacteria</taxon>
        <taxon>Aeromonadales</taxon>
        <taxon>Aeromonadaceae</taxon>
        <taxon>Aeromonas</taxon>
    </lineage>
</organism>
<dbReference type="GO" id="GO:0009279">
    <property type="term" value="C:cell outer membrane"/>
    <property type="evidence" value="ECO:0007669"/>
    <property type="project" value="UniProtKB-SubCell"/>
</dbReference>
<sequence>MPSAHPLRPGPLGIAGLLALLLTGPARADIDLGALSAFSSDSPTSPIPKGLVLGGAFIGGQARYQHQDDTMLPIPGGLYFGENLMYLGDRARYYLSRDGNLSTYAFGRLRFGNLDPDDDRFFDGMNKRKGEFEAGFGADLVTPYALLTLRATSDVTGTSKGQEIMAWANFPIIRGPLLVMPGAGLMLRSHNLANYYFGGVSDNEVAPGRSQWNTGTTISPMASIIGSYRFSPNWIGGFGVNYELYDNDIADSPLVQHDGELYAGVGLGYIW</sequence>
<keyword evidence="3" id="KW-0732">Signal</keyword>
<comment type="similarity">
    <text evidence="2">Belongs to the MipA/OmpV family.</text>
</comment>
<evidence type="ECO:0000256" key="1">
    <source>
        <dbReference type="ARBA" id="ARBA00004442"/>
    </source>
</evidence>
<dbReference type="PATRIC" id="fig|1268236.3.peg.2642"/>
<dbReference type="Proteomes" id="UP000013526">
    <property type="component" value="Unassembled WGS sequence"/>
</dbReference>
<evidence type="ECO:0000256" key="3">
    <source>
        <dbReference type="ARBA" id="ARBA00022729"/>
    </source>
</evidence>
<dbReference type="OrthoDB" id="5951177at2"/>
<evidence type="ECO:0000256" key="2">
    <source>
        <dbReference type="ARBA" id="ARBA00005722"/>
    </source>
</evidence>
<protein>
    <submittedName>
        <fullName evidence="6">MltA-interacting protein MipA</fullName>
    </submittedName>
</protein>
<gene>
    <name evidence="6" type="ORF">G113_13443</name>
</gene>
<dbReference type="GO" id="GO:0009252">
    <property type="term" value="P:peptidoglycan biosynthetic process"/>
    <property type="evidence" value="ECO:0007669"/>
    <property type="project" value="TreeGrafter"/>
</dbReference>
<dbReference type="EMBL" id="AQGQ01000094">
    <property type="protein sequence ID" value="EOD54612.1"/>
    <property type="molecule type" value="Genomic_DNA"/>
</dbReference>
<keyword evidence="7" id="KW-1185">Reference proteome</keyword>
<name>R1F454_9GAMM</name>
<evidence type="ECO:0000256" key="4">
    <source>
        <dbReference type="ARBA" id="ARBA00023136"/>
    </source>
</evidence>
<evidence type="ECO:0000256" key="5">
    <source>
        <dbReference type="ARBA" id="ARBA00023237"/>
    </source>
</evidence>
<comment type="caution">
    <text evidence="6">The sequence shown here is derived from an EMBL/GenBank/DDBJ whole genome shotgun (WGS) entry which is preliminary data.</text>
</comment>
<dbReference type="Pfam" id="PF06629">
    <property type="entry name" value="MipA"/>
    <property type="match status" value="1"/>
</dbReference>
<evidence type="ECO:0000313" key="6">
    <source>
        <dbReference type="EMBL" id="EOD54612.1"/>
    </source>
</evidence>
<dbReference type="PANTHER" id="PTHR38776:SF1">
    <property type="entry name" value="MLTA-INTERACTING PROTEIN-RELATED"/>
    <property type="match status" value="1"/>
</dbReference>
<evidence type="ECO:0000313" key="7">
    <source>
        <dbReference type="Proteomes" id="UP000013526"/>
    </source>
</evidence>
<dbReference type="AlphaFoldDB" id="R1F454"/>
<reference evidence="6 7" key="1">
    <citation type="journal article" date="2013" name="Genome Announc.">
        <title>Draft Genome Sequence of Aeromonas molluscorum Strain 848TT, Isolated from Bivalve Molluscs.</title>
        <authorList>
            <person name="Spataro N."/>
            <person name="Farfan M."/>
            <person name="Albarral V."/>
            <person name="Sanglas A."/>
            <person name="Loren J.G."/>
            <person name="Fuste M.C."/>
            <person name="Bosch E."/>
        </authorList>
    </citation>
    <scope>NUCLEOTIDE SEQUENCE [LARGE SCALE GENOMIC DNA]</scope>
    <source>
        <strain evidence="6 7">848</strain>
    </source>
</reference>
<keyword evidence="4" id="KW-0472">Membrane</keyword>